<dbReference type="EMBL" id="BMER01000004">
    <property type="protein sequence ID" value="GGG96495.1"/>
    <property type="molecule type" value="Genomic_DNA"/>
</dbReference>
<sequence length="281" mass="33216">MKKREYYSIRTGKMVSGQEINLPVLKRLFMAVYNKMTEEGYFQKYFGYYCVDGECIGELGRDIDSIIFINIRKENLYPVYQKIDNYSEDDLFDVIEFLHDHCSKGIEGDYHSWNDCGYHYHTFDDEAGQKHFRELLNLILKDYMEPYELSVNGEILSLGDQGLHSILTAGIPTKEEQNVSSRIEKSILKFRRYKSSISERHEAVRELVDVLEYLRPKAKIYLDKKDENELFNIANNFGIRHHNEIQKTGYDKAIWLSWMFYHYLATIHALLRLIEKNEASV</sequence>
<evidence type="ECO:0000313" key="1">
    <source>
        <dbReference type="EMBL" id="GGG96495.1"/>
    </source>
</evidence>
<organism evidence="1 2">
    <name type="scientific">Parapedobacter pyrenivorans</name>
    <dbReference type="NCBI Taxonomy" id="1305674"/>
    <lineage>
        <taxon>Bacteria</taxon>
        <taxon>Pseudomonadati</taxon>
        <taxon>Bacteroidota</taxon>
        <taxon>Sphingobacteriia</taxon>
        <taxon>Sphingobacteriales</taxon>
        <taxon>Sphingobacteriaceae</taxon>
        <taxon>Parapedobacter</taxon>
    </lineage>
</organism>
<name>A0A917MDE1_9SPHI</name>
<reference evidence="1" key="2">
    <citation type="submission" date="2020-09" db="EMBL/GenBank/DDBJ databases">
        <authorList>
            <person name="Sun Q."/>
            <person name="Zhou Y."/>
        </authorList>
    </citation>
    <scope>NUCLEOTIDE SEQUENCE</scope>
    <source>
        <strain evidence="1">CGMCC 1.12195</strain>
    </source>
</reference>
<comment type="caution">
    <text evidence="1">The sequence shown here is derived from an EMBL/GenBank/DDBJ whole genome shotgun (WGS) entry which is preliminary data.</text>
</comment>
<dbReference type="AlphaFoldDB" id="A0A917MDE1"/>
<dbReference type="Proteomes" id="UP000660862">
    <property type="component" value="Unassembled WGS sequence"/>
</dbReference>
<reference evidence="1" key="1">
    <citation type="journal article" date="2014" name="Int. J. Syst. Evol. Microbiol.">
        <title>Complete genome sequence of Corynebacterium casei LMG S-19264T (=DSM 44701T), isolated from a smear-ripened cheese.</title>
        <authorList>
            <consortium name="US DOE Joint Genome Institute (JGI-PGF)"/>
            <person name="Walter F."/>
            <person name="Albersmeier A."/>
            <person name="Kalinowski J."/>
            <person name="Ruckert C."/>
        </authorList>
    </citation>
    <scope>NUCLEOTIDE SEQUENCE</scope>
    <source>
        <strain evidence="1">CGMCC 1.12195</strain>
    </source>
</reference>
<keyword evidence="2" id="KW-1185">Reference proteome</keyword>
<protein>
    <submittedName>
        <fullName evidence="1">Uncharacterized protein</fullName>
    </submittedName>
</protein>
<evidence type="ECO:0000313" key="2">
    <source>
        <dbReference type="Proteomes" id="UP000660862"/>
    </source>
</evidence>
<accession>A0A917MDE1</accession>
<dbReference type="RefSeq" id="WP_188507345.1">
    <property type="nucleotide sequence ID" value="NZ_BMER01000004.1"/>
</dbReference>
<proteinExistence type="predicted"/>
<gene>
    <name evidence="1" type="ORF">GCM10007415_34610</name>
</gene>